<name>A0A1X7UC53_AMPQE</name>
<dbReference type="OrthoDB" id="2423964at2759"/>
<evidence type="ECO:0000256" key="4">
    <source>
        <dbReference type="ARBA" id="ARBA00022598"/>
    </source>
</evidence>
<keyword evidence="6" id="KW-0067">ATP-binding</keyword>
<evidence type="ECO:0000256" key="2">
    <source>
        <dbReference type="ARBA" id="ARBA00013168"/>
    </source>
</evidence>
<dbReference type="GO" id="GO:0005739">
    <property type="term" value="C:mitochondrion"/>
    <property type="evidence" value="ECO:0007669"/>
    <property type="project" value="TreeGrafter"/>
</dbReference>
<keyword evidence="9" id="KW-0030">Aminoacyl-tRNA synthetase</keyword>
<keyword evidence="8" id="KW-0648">Protein biosynthesis</keyword>
<dbReference type="InParanoid" id="A0A1X7UC53"/>
<reference evidence="11" key="1">
    <citation type="submission" date="2017-05" db="UniProtKB">
        <authorList>
            <consortium name="EnsemblMetazoa"/>
        </authorList>
    </citation>
    <scope>IDENTIFICATION</scope>
</reference>
<dbReference type="GO" id="GO:0000049">
    <property type="term" value="F:tRNA binding"/>
    <property type="evidence" value="ECO:0007669"/>
    <property type="project" value="UniProtKB-KW"/>
</dbReference>
<dbReference type="PANTHER" id="PTHR11777:SF9">
    <property type="entry name" value="ALANINE--TRNA LIGASE, CYTOPLASMIC"/>
    <property type="match status" value="1"/>
</dbReference>
<comment type="similarity">
    <text evidence="1">Belongs to the class-II aminoacyl-tRNA synthetase family.</text>
</comment>
<dbReference type="SUPFAM" id="SSF52540">
    <property type="entry name" value="P-loop containing nucleoside triphosphate hydrolases"/>
    <property type="match status" value="1"/>
</dbReference>
<evidence type="ECO:0000256" key="8">
    <source>
        <dbReference type="ARBA" id="ARBA00022917"/>
    </source>
</evidence>
<evidence type="ECO:0000259" key="10">
    <source>
        <dbReference type="PROSITE" id="PS50860"/>
    </source>
</evidence>
<dbReference type="InterPro" id="IPR018165">
    <property type="entry name" value="Ala-tRNA-synth_IIc_core"/>
</dbReference>
<dbReference type="Gene3D" id="3.30.930.10">
    <property type="entry name" value="Bira Bifunctional Protein, Domain 2"/>
    <property type="match status" value="1"/>
</dbReference>
<evidence type="ECO:0000256" key="5">
    <source>
        <dbReference type="ARBA" id="ARBA00022741"/>
    </source>
</evidence>
<dbReference type="AlphaFoldDB" id="A0A1X7UC53"/>
<dbReference type="GO" id="GO:0002161">
    <property type="term" value="F:aminoacyl-tRNA deacylase activity"/>
    <property type="evidence" value="ECO:0007669"/>
    <property type="project" value="TreeGrafter"/>
</dbReference>
<dbReference type="GO" id="GO:0005524">
    <property type="term" value="F:ATP binding"/>
    <property type="evidence" value="ECO:0007669"/>
    <property type="project" value="UniProtKB-KW"/>
</dbReference>
<evidence type="ECO:0000256" key="3">
    <source>
        <dbReference type="ARBA" id="ARBA00022555"/>
    </source>
</evidence>
<dbReference type="InterPro" id="IPR027417">
    <property type="entry name" value="P-loop_NTPase"/>
</dbReference>
<proteinExistence type="inferred from homology"/>
<keyword evidence="5" id="KW-0547">Nucleotide-binding</keyword>
<keyword evidence="4" id="KW-0436">Ligase</keyword>
<keyword evidence="3" id="KW-0820">tRNA-binding</keyword>
<dbReference type="EnsemblMetazoa" id="Aqu2.1.25229_001">
    <property type="protein sequence ID" value="Aqu2.1.25229_001"/>
    <property type="gene ID" value="Aqu2.1.25229"/>
</dbReference>
<dbReference type="InterPro" id="IPR050058">
    <property type="entry name" value="Ala-tRNA_ligase"/>
</dbReference>
<dbReference type="SUPFAM" id="SSF55681">
    <property type="entry name" value="Class II aaRS and biotin synthetases"/>
    <property type="match status" value="1"/>
</dbReference>
<keyword evidence="7" id="KW-0694">RNA-binding</keyword>
<dbReference type="InterPro" id="IPR002318">
    <property type="entry name" value="Ala-tRNA-lgiase_IIc"/>
</dbReference>
<dbReference type="InterPro" id="IPR018164">
    <property type="entry name" value="Ala-tRNA-synth_IIc_N"/>
</dbReference>
<dbReference type="Gene3D" id="3.40.50.300">
    <property type="entry name" value="P-loop containing nucleotide triphosphate hydrolases"/>
    <property type="match status" value="1"/>
</dbReference>
<dbReference type="eggNOG" id="KOG0188">
    <property type="taxonomic scope" value="Eukaryota"/>
</dbReference>
<dbReference type="Pfam" id="PF01411">
    <property type="entry name" value="tRNA-synt_2c"/>
    <property type="match status" value="1"/>
</dbReference>
<dbReference type="PRINTS" id="PR00980">
    <property type="entry name" value="TRNASYNTHALA"/>
</dbReference>
<evidence type="ECO:0000256" key="7">
    <source>
        <dbReference type="ARBA" id="ARBA00022884"/>
    </source>
</evidence>
<dbReference type="PANTHER" id="PTHR11777">
    <property type="entry name" value="ALANYL-TRNA SYNTHETASE"/>
    <property type="match status" value="1"/>
</dbReference>
<dbReference type="GO" id="GO:0006419">
    <property type="term" value="P:alanyl-tRNA aminoacylation"/>
    <property type="evidence" value="ECO:0007669"/>
    <property type="project" value="InterPro"/>
</dbReference>
<organism evidence="11">
    <name type="scientific">Amphimedon queenslandica</name>
    <name type="common">Sponge</name>
    <dbReference type="NCBI Taxonomy" id="400682"/>
    <lineage>
        <taxon>Eukaryota</taxon>
        <taxon>Metazoa</taxon>
        <taxon>Porifera</taxon>
        <taxon>Demospongiae</taxon>
        <taxon>Heteroscleromorpha</taxon>
        <taxon>Haplosclerida</taxon>
        <taxon>Niphatidae</taxon>
        <taxon>Amphimedon</taxon>
    </lineage>
</organism>
<accession>A0A1X7UC53</accession>
<dbReference type="EC" id="6.1.1.7" evidence="2"/>
<evidence type="ECO:0000256" key="1">
    <source>
        <dbReference type="ARBA" id="ARBA00008226"/>
    </source>
</evidence>
<evidence type="ECO:0000256" key="6">
    <source>
        <dbReference type="ARBA" id="ARBA00022840"/>
    </source>
</evidence>
<dbReference type="InterPro" id="IPR045864">
    <property type="entry name" value="aa-tRNA-synth_II/BPL/LPL"/>
</dbReference>
<dbReference type="PROSITE" id="PS50860">
    <property type="entry name" value="AA_TRNA_LIGASE_II_ALA"/>
    <property type="match status" value="1"/>
</dbReference>
<protein>
    <recommendedName>
        <fullName evidence="2">alanine--tRNA ligase</fullName>
        <ecNumber evidence="2">6.1.1.7</ecNumber>
    </recommendedName>
</protein>
<evidence type="ECO:0000256" key="9">
    <source>
        <dbReference type="ARBA" id="ARBA00023146"/>
    </source>
</evidence>
<feature type="domain" description="Alanyl-transfer RNA synthetases family profile" evidence="10">
    <location>
        <begin position="34"/>
        <end position="272"/>
    </location>
</feature>
<dbReference type="STRING" id="400682.A0A1X7UC53"/>
<dbReference type="GO" id="GO:0004813">
    <property type="term" value="F:alanine-tRNA ligase activity"/>
    <property type="evidence" value="ECO:0007669"/>
    <property type="project" value="UniProtKB-EC"/>
</dbReference>
<evidence type="ECO:0000313" key="11">
    <source>
        <dbReference type="EnsemblMetazoa" id="Aqu2.1.25229_001"/>
    </source>
</evidence>
<sequence length="292" mass="32921">MAEAIFNEAENAQVVEDKRKPAQKDPLTIIVIGRTGVGKSALVNSLLGDTIDRLALVTDGVQPTDHDYLEKHEGLLDSPRLRRRKEAIEMAWSFLTDTLNLSKDRLYVTYFGGDEKLNLPPDDECRGIWINLGLSPERVLPFSVNDNFWEMGDTGPCGPCTEIHYDRIGGRFAPNLVNMDDPDVLELWNIVIMQFNREADGSIKRLPRNYIDTGLGLERIVSVVQNKFSNYDTDLFLPIFDAIQQASAYTSTQSETRAVVKSSNIDLIDNIKRELYVYMHLISMTDSCTTAN</sequence>